<evidence type="ECO:0000259" key="4">
    <source>
        <dbReference type="PROSITE" id="PS51000"/>
    </source>
</evidence>
<dbReference type="InterPro" id="IPR051534">
    <property type="entry name" value="CBASS_pafABC_assoc_protein"/>
</dbReference>
<gene>
    <name evidence="5" type="ORF">SAMN05444267_100343</name>
</gene>
<dbReference type="GO" id="GO:0003700">
    <property type="term" value="F:DNA-binding transcription factor activity"/>
    <property type="evidence" value="ECO:0007669"/>
    <property type="project" value="InterPro"/>
</dbReference>
<feature type="coiled-coil region" evidence="3">
    <location>
        <begin position="100"/>
        <end position="134"/>
    </location>
</feature>
<evidence type="ECO:0000313" key="5">
    <source>
        <dbReference type="EMBL" id="SHK34059.1"/>
    </source>
</evidence>
<dbReference type="Pfam" id="PF13280">
    <property type="entry name" value="WYL"/>
    <property type="match status" value="1"/>
</dbReference>
<sequence>MNDNNTTRLSRLTAILMQLQTKRLLTATNLADKFNVSTRTIYRDIRALEEAGVPIITDEGKGYFLMEGYKIPPVMFTEKEANALILAEQLVLKNKDTSFIKDYTEAIDKIKAVLRQSEKNKANLLADRTRFEQNINRERNSNNISDLQKALTNFFLVKIDYSNESSETSTRIIEPFALISTKENWLLIAWCRLRKEFRYFRLDRIAKMQVLEEKFEQHKMTLQEYFDKFY</sequence>
<dbReference type="SUPFAM" id="SSF46785">
    <property type="entry name" value="Winged helix' DNA-binding domain"/>
    <property type="match status" value="1"/>
</dbReference>
<dbReference type="OrthoDB" id="9815009at2"/>
<name>A0A1M6RNN7_9FLAO</name>
<keyword evidence="3" id="KW-0175">Coiled coil</keyword>
<evidence type="ECO:0000256" key="2">
    <source>
        <dbReference type="ARBA" id="ARBA00023163"/>
    </source>
</evidence>
<dbReference type="STRING" id="1302687.SAMN05444267_100343"/>
<dbReference type="InterPro" id="IPR026881">
    <property type="entry name" value="WYL_dom"/>
</dbReference>
<evidence type="ECO:0000256" key="1">
    <source>
        <dbReference type="ARBA" id="ARBA00023015"/>
    </source>
</evidence>
<feature type="domain" description="HTH deoR-type" evidence="4">
    <location>
        <begin position="8"/>
        <end position="63"/>
    </location>
</feature>
<dbReference type="SMART" id="SM00420">
    <property type="entry name" value="HTH_DEOR"/>
    <property type="match status" value="1"/>
</dbReference>
<dbReference type="InterPro" id="IPR036390">
    <property type="entry name" value="WH_DNA-bd_sf"/>
</dbReference>
<dbReference type="AlphaFoldDB" id="A0A1M6RNN7"/>
<protein>
    <submittedName>
        <fullName evidence="5">HTH domain-containing protein</fullName>
    </submittedName>
</protein>
<dbReference type="EMBL" id="FRAV01000003">
    <property type="protein sequence ID" value="SHK34059.1"/>
    <property type="molecule type" value="Genomic_DNA"/>
</dbReference>
<proteinExistence type="predicted"/>
<dbReference type="PANTHER" id="PTHR34580:SF1">
    <property type="entry name" value="PROTEIN PAFC"/>
    <property type="match status" value="1"/>
</dbReference>
<dbReference type="PROSITE" id="PS51000">
    <property type="entry name" value="HTH_DEOR_2"/>
    <property type="match status" value="1"/>
</dbReference>
<keyword evidence="1" id="KW-0805">Transcription regulation</keyword>
<dbReference type="Pfam" id="PF08279">
    <property type="entry name" value="HTH_11"/>
    <property type="match status" value="1"/>
</dbReference>
<reference evidence="6" key="1">
    <citation type="submission" date="2016-11" db="EMBL/GenBank/DDBJ databases">
        <authorList>
            <person name="Varghese N."/>
            <person name="Submissions S."/>
        </authorList>
    </citation>
    <scope>NUCLEOTIDE SEQUENCE [LARGE SCALE GENOMIC DNA]</scope>
    <source>
        <strain evidence="6">DSM 26899</strain>
    </source>
</reference>
<dbReference type="Gene3D" id="1.10.10.10">
    <property type="entry name" value="Winged helix-like DNA-binding domain superfamily/Winged helix DNA-binding domain"/>
    <property type="match status" value="1"/>
</dbReference>
<dbReference type="InterPro" id="IPR036388">
    <property type="entry name" value="WH-like_DNA-bd_sf"/>
</dbReference>
<evidence type="ECO:0000313" key="6">
    <source>
        <dbReference type="Proteomes" id="UP000184364"/>
    </source>
</evidence>
<keyword evidence="6" id="KW-1185">Reference proteome</keyword>
<dbReference type="PANTHER" id="PTHR34580">
    <property type="match status" value="1"/>
</dbReference>
<dbReference type="RefSeq" id="WP_073290846.1">
    <property type="nucleotide sequence ID" value="NZ_FRAV01000003.1"/>
</dbReference>
<organism evidence="5 6">
    <name type="scientific">Chryseobacterium polytrichastri</name>
    <dbReference type="NCBI Taxonomy" id="1302687"/>
    <lineage>
        <taxon>Bacteria</taxon>
        <taxon>Pseudomonadati</taxon>
        <taxon>Bacteroidota</taxon>
        <taxon>Flavobacteriia</taxon>
        <taxon>Flavobacteriales</taxon>
        <taxon>Weeksellaceae</taxon>
        <taxon>Chryseobacterium group</taxon>
        <taxon>Chryseobacterium</taxon>
    </lineage>
</organism>
<dbReference type="Proteomes" id="UP000184364">
    <property type="component" value="Unassembled WGS sequence"/>
</dbReference>
<evidence type="ECO:0000256" key="3">
    <source>
        <dbReference type="SAM" id="Coils"/>
    </source>
</evidence>
<dbReference type="PROSITE" id="PS52050">
    <property type="entry name" value="WYL"/>
    <property type="match status" value="1"/>
</dbReference>
<dbReference type="InterPro" id="IPR013196">
    <property type="entry name" value="HTH_11"/>
</dbReference>
<keyword evidence="2" id="KW-0804">Transcription</keyword>
<dbReference type="InterPro" id="IPR001034">
    <property type="entry name" value="DeoR_HTH"/>
</dbReference>
<accession>A0A1M6RNN7</accession>